<dbReference type="STRING" id="644352.J3P5E5"/>
<organism evidence="2">
    <name type="scientific">Gaeumannomyces tritici (strain R3-111a-1)</name>
    <name type="common">Wheat and barley take-all root rot fungus</name>
    <name type="synonym">Gaeumannomyces graminis var. tritici</name>
    <dbReference type="NCBI Taxonomy" id="644352"/>
    <lineage>
        <taxon>Eukaryota</taxon>
        <taxon>Fungi</taxon>
        <taxon>Dikarya</taxon>
        <taxon>Ascomycota</taxon>
        <taxon>Pezizomycotina</taxon>
        <taxon>Sordariomycetes</taxon>
        <taxon>Sordariomycetidae</taxon>
        <taxon>Magnaporthales</taxon>
        <taxon>Magnaporthaceae</taxon>
        <taxon>Gaeumannomyces</taxon>
    </lineage>
</organism>
<protein>
    <submittedName>
        <fullName evidence="2 3">Uncharacterized protein</fullName>
    </submittedName>
</protein>
<dbReference type="InterPro" id="IPR029058">
    <property type="entry name" value="AB_hydrolase_fold"/>
</dbReference>
<evidence type="ECO:0000256" key="1">
    <source>
        <dbReference type="SAM" id="SignalP"/>
    </source>
</evidence>
<reference evidence="4" key="1">
    <citation type="submission" date="2010-07" db="EMBL/GenBank/DDBJ databases">
        <title>The genome sequence of Gaeumannomyces graminis var. tritici strain R3-111a-1.</title>
        <authorList>
            <consortium name="The Broad Institute Genome Sequencing Platform"/>
            <person name="Ma L.-J."/>
            <person name="Dead R."/>
            <person name="Young S."/>
            <person name="Zeng Q."/>
            <person name="Koehrsen M."/>
            <person name="Alvarado L."/>
            <person name="Berlin A."/>
            <person name="Chapman S.B."/>
            <person name="Chen Z."/>
            <person name="Freedman E."/>
            <person name="Gellesch M."/>
            <person name="Goldberg J."/>
            <person name="Griggs A."/>
            <person name="Gujja S."/>
            <person name="Heilman E.R."/>
            <person name="Heiman D."/>
            <person name="Hepburn T."/>
            <person name="Howarth C."/>
            <person name="Jen D."/>
            <person name="Larson L."/>
            <person name="Mehta T."/>
            <person name="Neiman D."/>
            <person name="Pearson M."/>
            <person name="Roberts A."/>
            <person name="Saif S."/>
            <person name="Shea T."/>
            <person name="Shenoy N."/>
            <person name="Sisk P."/>
            <person name="Stolte C."/>
            <person name="Sykes S."/>
            <person name="Walk T."/>
            <person name="White J."/>
            <person name="Yandava C."/>
            <person name="Haas B."/>
            <person name="Nusbaum C."/>
            <person name="Birren B."/>
        </authorList>
    </citation>
    <scope>NUCLEOTIDE SEQUENCE [LARGE SCALE GENOMIC DNA]</scope>
    <source>
        <strain evidence="4">R3-111a-1</strain>
    </source>
</reference>
<feature type="chain" id="PRO_5015094939" evidence="1">
    <location>
        <begin position="21"/>
        <end position="450"/>
    </location>
</feature>
<dbReference type="CDD" id="cd02859">
    <property type="entry name" value="E_set_AMPKbeta_like_N"/>
    <property type="match status" value="1"/>
</dbReference>
<evidence type="ECO:0000313" key="3">
    <source>
        <dbReference type="EnsemblFungi" id="EJT74896"/>
    </source>
</evidence>
<dbReference type="HOGENOM" id="CLU_608377_0_0_1"/>
<proteinExistence type="predicted"/>
<dbReference type="PANTHER" id="PTHR48098">
    <property type="entry name" value="ENTEROCHELIN ESTERASE-RELATED"/>
    <property type="match status" value="1"/>
</dbReference>
<dbReference type="InterPro" id="IPR014756">
    <property type="entry name" value="Ig_E-set"/>
</dbReference>
<dbReference type="EMBL" id="GL385398">
    <property type="protein sequence ID" value="EJT74896.1"/>
    <property type="molecule type" value="Genomic_DNA"/>
</dbReference>
<reference evidence="2" key="3">
    <citation type="submission" date="2010-09" db="EMBL/GenBank/DDBJ databases">
        <title>Annotation of Gaeumannomyces graminis var. tritici R3-111a-1.</title>
        <authorList>
            <consortium name="The Broad Institute Genome Sequencing Platform"/>
            <person name="Ma L.-J."/>
            <person name="Dead R."/>
            <person name="Young S.K."/>
            <person name="Zeng Q."/>
            <person name="Gargeya S."/>
            <person name="Fitzgerald M."/>
            <person name="Haas B."/>
            <person name="Abouelleil A."/>
            <person name="Alvarado L."/>
            <person name="Arachchi H.M."/>
            <person name="Berlin A."/>
            <person name="Brown A."/>
            <person name="Chapman S.B."/>
            <person name="Chen Z."/>
            <person name="Dunbar C."/>
            <person name="Freedman E."/>
            <person name="Gearin G."/>
            <person name="Gellesch M."/>
            <person name="Goldberg J."/>
            <person name="Griggs A."/>
            <person name="Gujja S."/>
            <person name="Heiman D."/>
            <person name="Howarth C."/>
            <person name="Larson L."/>
            <person name="Lui A."/>
            <person name="MacDonald P.J.P."/>
            <person name="Mehta T."/>
            <person name="Montmayeur A."/>
            <person name="Murphy C."/>
            <person name="Neiman D."/>
            <person name="Pearson M."/>
            <person name="Priest M."/>
            <person name="Roberts A."/>
            <person name="Saif S."/>
            <person name="Shea T."/>
            <person name="Shenoy N."/>
            <person name="Sisk P."/>
            <person name="Stolte C."/>
            <person name="Sykes S."/>
            <person name="Yandava C."/>
            <person name="Wortman J."/>
            <person name="Nusbaum C."/>
            <person name="Birren B."/>
        </authorList>
    </citation>
    <scope>NUCLEOTIDE SEQUENCE</scope>
    <source>
        <strain evidence="2">R3-111a-1</strain>
    </source>
</reference>
<dbReference type="eggNOG" id="ENOG502SF4A">
    <property type="taxonomic scope" value="Eukaryota"/>
</dbReference>
<dbReference type="Proteomes" id="UP000006039">
    <property type="component" value="Unassembled WGS sequence"/>
</dbReference>
<feature type="signal peptide" evidence="1">
    <location>
        <begin position="1"/>
        <end position="20"/>
    </location>
</feature>
<dbReference type="AlphaFoldDB" id="J3P5E5"/>
<dbReference type="GO" id="GO:0016747">
    <property type="term" value="F:acyltransferase activity, transferring groups other than amino-acyl groups"/>
    <property type="evidence" value="ECO:0007669"/>
    <property type="project" value="TreeGrafter"/>
</dbReference>
<dbReference type="RefSeq" id="XP_009224840.1">
    <property type="nucleotide sequence ID" value="XM_009226576.1"/>
</dbReference>
<evidence type="ECO:0000313" key="4">
    <source>
        <dbReference type="Proteomes" id="UP000006039"/>
    </source>
</evidence>
<keyword evidence="4" id="KW-1185">Reference proteome</keyword>
<dbReference type="SUPFAM" id="SSF53474">
    <property type="entry name" value="alpha/beta-Hydrolases"/>
    <property type="match status" value="1"/>
</dbReference>
<reference evidence="3" key="4">
    <citation type="journal article" date="2015" name="G3 (Bethesda)">
        <title>Genome sequences of three phytopathogenic species of the Magnaporthaceae family of fungi.</title>
        <authorList>
            <person name="Okagaki L.H."/>
            <person name="Nunes C.C."/>
            <person name="Sailsbery J."/>
            <person name="Clay B."/>
            <person name="Brown D."/>
            <person name="John T."/>
            <person name="Oh Y."/>
            <person name="Young N."/>
            <person name="Fitzgerald M."/>
            <person name="Haas B.J."/>
            <person name="Zeng Q."/>
            <person name="Young S."/>
            <person name="Adiconis X."/>
            <person name="Fan L."/>
            <person name="Levin J.Z."/>
            <person name="Mitchell T.K."/>
            <person name="Okubara P.A."/>
            <person name="Farman M.L."/>
            <person name="Kohn L.M."/>
            <person name="Birren B."/>
            <person name="Ma L.-J."/>
            <person name="Dean R.A."/>
        </authorList>
    </citation>
    <scope>NUCLEOTIDE SEQUENCE</scope>
    <source>
        <strain evidence="3">R3-111a-1</strain>
    </source>
</reference>
<dbReference type="EnsemblFungi" id="EJT74896">
    <property type="protein sequence ID" value="EJT74896"/>
    <property type="gene ID" value="GGTG_08734"/>
</dbReference>
<dbReference type="PANTHER" id="PTHR48098:SF1">
    <property type="entry name" value="DIACYLGLYCEROL ACYLTRANSFERASE_MYCOLYLTRANSFERASE AG85A"/>
    <property type="match status" value="1"/>
</dbReference>
<reference evidence="2" key="2">
    <citation type="submission" date="2010-07" db="EMBL/GenBank/DDBJ databases">
        <authorList>
            <consortium name="The Broad Institute Genome Sequencing Platform"/>
            <consortium name="Broad Institute Genome Sequencing Center for Infectious Disease"/>
            <person name="Ma L.-J."/>
            <person name="Dead R."/>
            <person name="Young S."/>
            <person name="Zeng Q."/>
            <person name="Koehrsen M."/>
            <person name="Alvarado L."/>
            <person name="Berlin A."/>
            <person name="Chapman S.B."/>
            <person name="Chen Z."/>
            <person name="Freedman E."/>
            <person name="Gellesch M."/>
            <person name="Goldberg J."/>
            <person name="Griggs A."/>
            <person name="Gujja S."/>
            <person name="Heilman E.R."/>
            <person name="Heiman D."/>
            <person name="Hepburn T."/>
            <person name="Howarth C."/>
            <person name="Jen D."/>
            <person name="Larson L."/>
            <person name="Mehta T."/>
            <person name="Neiman D."/>
            <person name="Pearson M."/>
            <person name="Roberts A."/>
            <person name="Saif S."/>
            <person name="Shea T."/>
            <person name="Shenoy N."/>
            <person name="Sisk P."/>
            <person name="Stolte C."/>
            <person name="Sykes S."/>
            <person name="Walk T."/>
            <person name="White J."/>
            <person name="Yandava C."/>
            <person name="Haas B."/>
            <person name="Nusbaum C."/>
            <person name="Birren B."/>
        </authorList>
    </citation>
    <scope>NUCLEOTIDE SEQUENCE</scope>
    <source>
        <strain evidence="2">R3-111a-1</strain>
    </source>
</reference>
<dbReference type="InterPro" id="IPR013783">
    <property type="entry name" value="Ig-like_fold"/>
</dbReference>
<gene>
    <name evidence="3" type="primary">20349192</name>
    <name evidence="2" type="ORF">GGTG_08734</name>
</gene>
<name>J3P5E5_GAET3</name>
<dbReference type="Gene3D" id="3.40.50.1820">
    <property type="entry name" value="alpha/beta hydrolase"/>
    <property type="match status" value="1"/>
</dbReference>
<dbReference type="SUPFAM" id="SSF81296">
    <property type="entry name" value="E set domains"/>
    <property type="match status" value="1"/>
</dbReference>
<evidence type="ECO:0000313" key="2">
    <source>
        <dbReference type="EMBL" id="EJT74896.1"/>
    </source>
</evidence>
<accession>J3P5E5</accession>
<reference evidence="3" key="5">
    <citation type="submission" date="2018-04" db="UniProtKB">
        <authorList>
            <consortium name="EnsemblFungi"/>
        </authorList>
    </citation>
    <scope>IDENTIFICATION</scope>
    <source>
        <strain evidence="3">R3-111a-1</strain>
    </source>
</reference>
<dbReference type="InterPro" id="IPR000801">
    <property type="entry name" value="Esterase-like"/>
</dbReference>
<sequence>MTPISAIALALGLFAETGLAGVSVRKTGTAPTGYEVDFTLANDTASRVLVAGGLFPFTDQWHTGWQRSNGWSPRDYQAGDFVLPQAAGGLGDADWPYVMKRDGGGDWRLTVPLPSGTYNYAFLVDCDAPFNCTFASGKWVMDPDNPPFVNVAGDATASSFQVPFDARFQATPAGGSDLNFDYALPRADPAERGAVTTVNYTSPGSVWPAPDVHEFALYTPPGYHSSGPDREYPVLYLSHGGGGNGLDWHGLGRMGGIMDTLIAEGSLEPTVVVMPTFYNIAPEYRFTYGLSGARAPDAPVVRENYAAHLFPFVEANLRVSRSPARRAFAGLSLGGRLTYEMLVNATDYFAYFGIFSAAQGIVGPGDLAAKAPALRRKGIFNSYGLYDFTFDIDRSIEVAMNANGIPYLSRIQPWGGHYWPTWMDCLYHFGRSALWKPLPFDGRTGRGVKN</sequence>
<keyword evidence="1" id="KW-0732">Signal</keyword>
<dbReference type="InterPro" id="IPR050583">
    <property type="entry name" value="Mycobacterial_A85_antigen"/>
</dbReference>
<dbReference type="Pfam" id="PF00756">
    <property type="entry name" value="Esterase"/>
    <property type="match status" value="1"/>
</dbReference>
<dbReference type="OrthoDB" id="2112891at2759"/>
<dbReference type="VEuPathDB" id="FungiDB:GGTG_08734"/>
<dbReference type="Gene3D" id="2.60.40.10">
    <property type="entry name" value="Immunoglobulins"/>
    <property type="match status" value="1"/>
</dbReference>
<dbReference type="GeneID" id="20349192"/>